<dbReference type="CDD" id="cd05007">
    <property type="entry name" value="SIS_Etherase"/>
    <property type="match status" value="1"/>
</dbReference>
<evidence type="ECO:0000256" key="9">
    <source>
        <dbReference type="ARBA" id="ARBA00070061"/>
    </source>
</evidence>
<dbReference type="EC" id="4.2.1.126" evidence="8 12"/>
<accession>A0AAJ2KXC3</accession>
<comment type="similarity">
    <text evidence="7 12">Belongs to the GCKR-like family. MurNAc-6-P etherase subfamily.</text>
</comment>
<dbReference type="NCBIfam" id="NF003915">
    <property type="entry name" value="PRK05441.1"/>
    <property type="match status" value="1"/>
</dbReference>
<dbReference type="InterPro" id="IPR040190">
    <property type="entry name" value="MURQ/GCKR"/>
</dbReference>
<feature type="active site" evidence="12">
    <location>
        <position position="113"/>
    </location>
</feature>
<dbReference type="GO" id="GO:0016835">
    <property type="term" value="F:carbon-oxygen lyase activity"/>
    <property type="evidence" value="ECO:0007669"/>
    <property type="project" value="UniProtKB-UniRule"/>
</dbReference>
<name>A0AAJ2KXC3_ALKPS</name>
<feature type="active site" description="Proton donor" evidence="12">
    <location>
        <position position="82"/>
    </location>
</feature>
<dbReference type="FunFam" id="1.10.8.1080:FF:000001">
    <property type="entry name" value="N-acetylmuramic acid 6-phosphate etherase"/>
    <property type="match status" value="1"/>
</dbReference>
<evidence type="ECO:0000256" key="8">
    <source>
        <dbReference type="ARBA" id="ARBA00067056"/>
    </source>
</evidence>
<comment type="pathway">
    <text evidence="12">Amino-sugar metabolism; N-acetylmuramate degradation.</text>
</comment>
<feature type="domain" description="SIS" evidence="13">
    <location>
        <begin position="54"/>
        <end position="217"/>
    </location>
</feature>
<dbReference type="RefSeq" id="WP_323466303.1">
    <property type="nucleotide sequence ID" value="NZ_CP144224.1"/>
</dbReference>
<evidence type="ECO:0000256" key="12">
    <source>
        <dbReference type="HAMAP-Rule" id="MF_00068"/>
    </source>
</evidence>
<dbReference type="PROSITE" id="PS51464">
    <property type="entry name" value="SIS"/>
    <property type="match status" value="1"/>
</dbReference>
<evidence type="ECO:0000313" key="14">
    <source>
        <dbReference type="EMBL" id="MDV2884860.1"/>
    </source>
</evidence>
<sequence length="298" mass="31399">MLDNLSTEGRNDKTMRMDEMSSQEILTVMNAEDAEVPHAVKKAIPDIAKLVEQTISALKNGGRLIYAGAGTSGRLGVLDAVECPPTFGTDPSMVVGLIAGGEKAFTKAVEGAEDSLELGGADLAEIKLTEKDVVVGIAASGRTPYVIGALKYANEKGAHTGSIACNQDAEISKWADCSIEVVTGSEVLTGSTRLKAGTAQKLVLNMISTATMIGLGKAYNNLMVDVQPTNEKLVARAIQIIVQATGVKELTAENAFQKAEQQVKPAIVMILADVSYEEAKSRLEKAQGFVKEAISITS</sequence>
<organism evidence="14 15">
    <name type="scientific">Alkalihalophilus pseudofirmus</name>
    <name type="common">Bacillus pseudofirmus</name>
    <dbReference type="NCBI Taxonomy" id="79885"/>
    <lineage>
        <taxon>Bacteria</taxon>
        <taxon>Bacillati</taxon>
        <taxon>Bacillota</taxon>
        <taxon>Bacilli</taxon>
        <taxon>Bacillales</taxon>
        <taxon>Bacillaceae</taxon>
        <taxon>Alkalihalophilus</taxon>
    </lineage>
</organism>
<dbReference type="PANTHER" id="PTHR10088:SF4">
    <property type="entry name" value="GLUCOKINASE REGULATORY PROTEIN"/>
    <property type="match status" value="1"/>
</dbReference>
<dbReference type="GO" id="GO:0097367">
    <property type="term" value="F:carbohydrate derivative binding"/>
    <property type="evidence" value="ECO:0007669"/>
    <property type="project" value="InterPro"/>
</dbReference>
<dbReference type="EMBL" id="JAWJAY010000001">
    <property type="protein sequence ID" value="MDV2884860.1"/>
    <property type="molecule type" value="Genomic_DNA"/>
</dbReference>
<comment type="pathway">
    <text evidence="5">Amino-sugar metabolism; 1,6-anhydro-N-acetylmuramate degradation.</text>
</comment>
<dbReference type="GO" id="GO:0046348">
    <property type="term" value="P:amino sugar catabolic process"/>
    <property type="evidence" value="ECO:0007669"/>
    <property type="project" value="InterPro"/>
</dbReference>
<comment type="subunit">
    <text evidence="1 12">Homodimer.</text>
</comment>
<dbReference type="InterPro" id="IPR001347">
    <property type="entry name" value="SIS_dom"/>
</dbReference>
<dbReference type="SUPFAM" id="SSF53697">
    <property type="entry name" value="SIS domain"/>
    <property type="match status" value="1"/>
</dbReference>
<comment type="caution">
    <text evidence="14">The sequence shown here is derived from an EMBL/GenBank/DDBJ whole genome shotgun (WGS) entry which is preliminary data.</text>
</comment>
<dbReference type="HAMAP" id="MF_00068">
    <property type="entry name" value="MurQ"/>
    <property type="match status" value="1"/>
</dbReference>
<dbReference type="NCBIfam" id="NF009222">
    <property type="entry name" value="PRK12570.1"/>
    <property type="match status" value="1"/>
</dbReference>
<dbReference type="Proteomes" id="UP001285636">
    <property type="component" value="Unassembled WGS sequence"/>
</dbReference>
<evidence type="ECO:0000256" key="3">
    <source>
        <dbReference type="ARBA" id="ARBA00023277"/>
    </source>
</evidence>
<evidence type="ECO:0000256" key="5">
    <source>
        <dbReference type="ARBA" id="ARBA00060595"/>
    </source>
</evidence>
<comment type="function">
    <text evidence="12">Specifically catalyzes the cleavage of the D-lactyl ether substituent of MurNAc 6-phosphate, producing GlcNAc 6-phosphate and D-lactate.</text>
</comment>
<dbReference type="InterPro" id="IPR005488">
    <property type="entry name" value="Etherase_MurQ"/>
</dbReference>
<dbReference type="GO" id="GO:0016803">
    <property type="term" value="F:ether hydrolase activity"/>
    <property type="evidence" value="ECO:0007669"/>
    <property type="project" value="TreeGrafter"/>
</dbReference>
<dbReference type="NCBIfam" id="TIGR00274">
    <property type="entry name" value="N-acetylmuramic acid 6-phosphate etherase"/>
    <property type="match status" value="1"/>
</dbReference>
<dbReference type="Gene3D" id="1.10.8.1080">
    <property type="match status" value="1"/>
</dbReference>
<dbReference type="PANTHER" id="PTHR10088">
    <property type="entry name" value="GLUCOKINASE REGULATORY PROTEIN"/>
    <property type="match status" value="1"/>
</dbReference>
<dbReference type="Gene3D" id="3.40.50.10490">
    <property type="entry name" value="Glucose-6-phosphate isomerase like protein, domain 1"/>
    <property type="match status" value="1"/>
</dbReference>
<dbReference type="Pfam" id="PF22645">
    <property type="entry name" value="GKRP_SIS_N"/>
    <property type="match status" value="1"/>
</dbReference>
<proteinExistence type="inferred from homology"/>
<evidence type="ECO:0000313" key="15">
    <source>
        <dbReference type="Proteomes" id="UP001285636"/>
    </source>
</evidence>
<gene>
    <name evidence="12 14" type="primary">murQ</name>
    <name evidence="14" type="ORF">RYX45_06695</name>
</gene>
<comment type="catalytic activity">
    <reaction evidence="4 12">
        <text>N-acetyl-D-muramate 6-phosphate + H2O = N-acetyl-D-glucosamine 6-phosphate + (R)-lactate</text>
        <dbReference type="Rhea" id="RHEA:26410"/>
        <dbReference type="ChEBI" id="CHEBI:15377"/>
        <dbReference type="ChEBI" id="CHEBI:16004"/>
        <dbReference type="ChEBI" id="CHEBI:57513"/>
        <dbReference type="ChEBI" id="CHEBI:58722"/>
        <dbReference type="EC" id="4.2.1.126"/>
    </reaction>
</comment>
<dbReference type="GO" id="GO:0009254">
    <property type="term" value="P:peptidoglycan turnover"/>
    <property type="evidence" value="ECO:0007669"/>
    <property type="project" value="TreeGrafter"/>
</dbReference>
<evidence type="ECO:0000256" key="6">
    <source>
        <dbReference type="ARBA" id="ARBA00060672"/>
    </source>
</evidence>
<dbReference type="FunFam" id="3.40.50.10490:FF:000014">
    <property type="entry name" value="N-acetylmuramic acid 6-phosphate etherase"/>
    <property type="match status" value="1"/>
</dbReference>
<evidence type="ECO:0000256" key="11">
    <source>
        <dbReference type="ARBA" id="ARBA00084049"/>
    </source>
</evidence>
<reference evidence="14" key="1">
    <citation type="submission" date="2023-10" db="EMBL/GenBank/DDBJ databases">
        <title>Screening of Alkalihalophilus pseudofirmusBZ-TG-HK211 and Its Alleviation of Salt Stress on Rapeseed Growth.</title>
        <authorList>
            <person name="Zhao B."/>
            <person name="Guo T."/>
        </authorList>
    </citation>
    <scope>NUCLEOTIDE SEQUENCE</scope>
    <source>
        <strain evidence="14">BZ-TG-HK211</strain>
    </source>
</reference>
<evidence type="ECO:0000256" key="10">
    <source>
        <dbReference type="ARBA" id="ARBA00077905"/>
    </source>
</evidence>
<comment type="pathway">
    <text evidence="6">Cell wall biogenesis.</text>
</comment>
<evidence type="ECO:0000256" key="2">
    <source>
        <dbReference type="ARBA" id="ARBA00023239"/>
    </source>
</evidence>
<dbReference type="AlphaFoldDB" id="A0AAJ2KXC3"/>
<keyword evidence="2 12" id="KW-0456">Lyase</keyword>
<dbReference type="InterPro" id="IPR046348">
    <property type="entry name" value="SIS_dom_sf"/>
</dbReference>
<evidence type="ECO:0000256" key="7">
    <source>
        <dbReference type="ARBA" id="ARBA00061234"/>
    </source>
</evidence>
<comment type="miscellaneous">
    <text evidence="12">A lyase-type mechanism (elimination/hydration) is suggested for the cleavage of the lactyl ether bond of MurNAc 6-phosphate, with the formation of an alpha,beta-unsaturated aldehyde intermediate with (E)-stereochemistry, followed by the syn addition of water to give product.</text>
</comment>
<protein>
    <recommendedName>
        <fullName evidence="9 12">N-acetylmuramic acid 6-phosphate etherase</fullName>
        <shortName evidence="12">MurNAc-6-P etherase</shortName>
        <ecNumber evidence="8 12">4.2.1.126</ecNumber>
    </recommendedName>
    <alternativeName>
        <fullName evidence="11 12">N-acetylmuramic acid 6-phosphate hydrolase</fullName>
    </alternativeName>
    <alternativeName>
        <fullName evidence="10 12">N-acetylmuramic acid 6-phosphate lyase</fullName>
    </alternativeName>
</protein>
<evidence type="ECO:0000256" key="4">
    <source>
        <dbReference type="ARBA" id="ARBA00051747"/>
    </source>
</evidence>
<evidence type="ECO:0000259" key="13">
    <source>
        <dbReference type="PROSITE" id="PS51464"/>
    </source>
</evidence>
<keyword evidence="3 12" id="KW-0119">Carbohydrate metabolism</keyword>
<evidence type="ECO:0000256" key="1">
    <source>
        <dbReference type="ARBA" id="ARBA00011738"/>
    </source>
</evidence>